<accession>A0A653E183</accession>
<name>A0A653E183_9PSED</name>
<dbReference type="EMBL" id="LR215729">
    <property type="protein sequence ID" value="VEV96490.1"/>
    <property type="molecule type" value="Genomic_DNA"/>
</dbReference>
<dbReference type="InterPro" id="IPR022172">
    <property type="entry name" value="DUF3703"/>
</dbReference>
<evidence type="ECO:0000313" key="1">
    <source>
        <dbReference type="EMBL" id="VEV96490.1"/>
    </source>
</evidence>
<proteinExistence type="predicted"/>
<gene>
    <name evidence="1" type="ORF">PMYSY11_1443</name>
</gene>
<dbReference type="AlphaFoldDB" id="A0A653E183"/>
<reference evidence="1" key="1">
    <citation type="submission" date="2019-02" db="EMBL/GenBank/DDBJ databases">
        <authorList>
            <consortium name="Genoscope - CEA"/>
            <person name="William W."/>
        </authorList>
    </citation>
    <scope>NUCLEOTIDE SEQUENCE [LARGE SCALE GENOMIC DNA]</scope>
    <source>
        <strain evidence="1">YSy11</strain>
    </source>
</reference>
<organism evidence="1">
    <name type="scientific">Pseudomonas marincola</name>
    <dbReference type="NCBI Taxonomy" id="437900"/>
    <lineage>
        <taxon>Bacteria</taxon>
        <taxon>Pseudomonadati</taxon>
        <taxon>Pseudomonadota</taxon>
        <taxon>Gammaproteobacteria</taxon>
        <taxon>Pseudomonadales</taxon>
        <taxon>Pseudomonadaceae</taxon>
        <taxon>Pseudomonas</taxon>
    </lineage>
</organism>
<dbReference type="Pfam" id="PF12487">
    <property type="entry name" value="DUF3703"/>
    <property type="match status" value="1"/>
</dbReference>
<sequence>MQIRAALQFAIEQAFQEAEHAMQEKRSATAFQWLERVHILTQRRPLLHAKSHWLMLVLGWQTGDYREVAGQVSRILAALLFSKIWVPVGNTGRARINAFRSLPVPSDLQALLASDDQASFK</sequence>
<evidence type="ECO:0008006" key="2">
    <source>
        <dbReference type="Google" id="ProtNLM"/>
    </source>
</evidence>
<protein>
    <recommendedName>
        <fullName evidence="2">DUF3703 domain-containing protein</fullName>
    </recommendedName>
</protein>